<proteinExistence type="predicted"/>
<keyword evidence="1" id="KW-0472">Membrane</keyword>
<feature type="transmembrane region" description="Helical" evidence="1">
    <location>
        <begin position="12"/>
        <end position="31"/>
    </location>
</feature>
<protein>
    <recommendedName>
        <fullName evidence="4">DUF945 domain-containing protein</fullName>
    </recommendedName>
</protein>
<evidence type="ECO:0000256" key="1">
    <source>
        <dbReference type="SAM" id="Phobius"/>
    </source>
</evidence>
<keyword evidence="1" id="KW-1133">Transmembrane helix</keyword>
<name>A0A9D1R2U7_9BACT</name>
<dbReference type="Proteomes" id="UP000824264">
    <property type="component" value="Unassembled WGS sequence"/>
</dbReference>
<evidence type="ECO:0000313" key="3">
    <source>
        <dbReference type="Proteomes" id="UP000824264"/>
    </source>
</evidence>
<accession>A0A9D1R2U7</accession>
<keyword evidence="1" id="KW-0812">Transmembrane</keyword>
<comment type="caution">
    <text evidence="2">The sequence shown here is derived from an EMBL/GenBank/DDBJ whole genome shotgun (WGS) entry which is preliminary data.</text>
</comment>
<sequence length="527" mass="57412">MALSRLQKGMIGLGAALVAVIIVGYAGMRYIENAVVETIRTWAAQTPPDARVEVGDVSYKLMEGHLAVKDVRFAYAKAVQPPLTVAIEQIDVLQPGETFFSVLRDPQTEVKETRLKVAESVRLRGISMGPTPTVVMGERVISGIQMDAAALKKLLAAVASNDIPQAAIQFSYGVSYESDVTKDISASVKGLPYAVTMKESRQTGYAEGHLRSSTVTGTAFRMDDKLGNKDVLSIAEIAMENMNLPPQDITLKFIDPQWLEKTSVDGQALEMMRLFSGPKPLLGSFVVRDLRVDTGLATVSLAKMTYINGSTSPFAADFSLEHLKMPTTLAPELQTLSLMDLRDIDVSATLSFSLPTADGAFNISSSLNVADLGTADALFKGTLPQEVLKEAFLMGARSDSLEEEEHANQLIQQNIRFSRLELGYADEGLLPRLSLLGQKLMGLAPQQSMLMVRQHIQQALDLTPEDPDMQRINTFIAKPGAIRFIFSPEKPMSLKEIETLPENTPTITLDVTPGPQTLQELTNALAQ</sequence>
<evidence type="ECO:0008006" key="4">
    <source>
        <dbReference type="Google" id="ProtNLM"/>
    </source>
</evidence>
<reference evidence="2" key="1">
    <citation type="journal article" date="2021" name="PeerJ">
        <title>Extensive microbial diversity within the chicken gut microbiome revealed by metagenomics and culture.</title>
        <authorList>
            <person name="Gilroy R."/>
            <person name="Ravi A."/>
            <person name="Getino M."/>
            <person name="Pursley I."/>
            <person name="Horton D.L."/>
            <person name="Alikhan N.F."/>
            <person name="Baker D."/>
            <person name="Gharbi K."/>
            <person name="Hall N."/>
            <person name="Watson M."/>
            <person name="Adriaenssens E.M."/>
            <person name="Foster-Nyarko E."/>
            <person name="Jarju S."/>
            <person name="Secka A."/>
            <person name="Antonio M."/>
            <person name="Oren A."/>
            <person name="Chaudhuri R.R."/>
            <person name="La Ragione R."/>
            <person name="Hildebrand F."/>
            <person name="Pallen M.J."/>
        </authorList>
    </citation>
    <scope>NUCLEOTIDE SEQUENCE</scope>
    <source>
        <strain evidence="2">ChiSxjej5B17-1746</strain>
    </source>
</reference>
<gene>
    <name evidence="2" type="ORF">H9874_08085</name>
</gene>
<organism evidence="2 3">
    <name type="scientific">Candidatus Bilophila faecipullorum</name>
    <dbReference type="NCBI Taxonomy" id="2838482"/>
    <lineage>
        <taxon>Bacteria</taxon>
        <taxon>Pseudomonadati</taxon>
        <taxon>Thermodesulfobacteriota</taxon>
        <taxon>Desulfovibrionia</taxon>
        <taxon>Desulfovibrionales</taxon>
        <taxon>Desulfovibrionaceae</taxon>
        <taxon>Bilophila</taxon>
    </lineage>
</organism>
<reference evidence="2" key="2">
    <citation type="submission" date="2021-04" db="EMBL/GenBank/DDBJ databases">
        <authorList>
            <person name="Gilroy R."/>
        </authorList>
    </citation>
    <scope>NUCLEOTIDE SEQUENCE</scope>
    <source>
        <strain evidence="2">ChiSxjej5B17-1746</strain>
    </source>
</reference>
<dbReference type="AlphaFoldDB" id="A0A9D1R2U7"/>
<evidence type="ECO:0000313" key="2">
    <source>
        <dbReference type="EMBL" id="HIW79087.1"/>
    </source>
</evidence>
<dbReference type="EMBL" id="DXGI01000311">
    <property type="protein sequence ID" value="HIW79087.1"/>
    <property type="molecule type" value="Genomic_DNA"/>
</dbReference>